<keyword evidence="6 8" id="KW-0520">NAD</keyword>
<name>A0ABU6KDL0_9BACI</name>
<comment type="caution">
    <text evidence="11">The sequence shown here is derived from an EMBL/GenBank/DDBJ whole genome shotgun (WGS) entry which is preliminary data.</text>
</comment>
<dbReference type="SUPFAM" id="SSF56327">
    <property type="entry name" value="LDH C-terminal domain-like"/>
    <property type="match status" value="1"/>
</dbReference>
<dbReference type="GO" id="GO:0004459">
    <property type="term" value="F:L-lactate dehydrogenase (NAD+) activity"/>
    <property type="evidence" value="ECO:0007669"/>
    <property type="project" value="UniProtKB-EC"/>
</dbReference>
<feature type="binding site" evidence="8">
    <location>
        <begin position="151"/>
        <end position="154"/>
    </location>
    <ligand>
        <name>substrate</name>
    </ligand>
</feature>
<dbReference type="NCBIfam" id="NF000824">
    <property type="entry name" value="PRK00066.1"/>
    <property type="match status" value="1"/>
</dbReference>
<dbReference type="InterPro" id="IPR018177">
    <property type="entry name" value="L-lactate_DH_AS"/>
</dbReference>
<evidence type="ECO:0000256" key="4">
    <source>
        <dbReference type="ARBA" id="ARBA00022533"/>
    </source>
</evidence>
<dbReference type="InterPro" id="IPR001557">
    <property type="entry name" value="L-lactate/malate_DH"/>
</dbReference>
<sequence length="314" mass="34468">MACGINRVVVIGTGFVGSSYAYSLVNQAITEELVLIDLNEEKAKGEEMDLNHGVGFSTTATKVWAGDYSDCKDADIVCITAGLNQNQGKTRLDSVGENTEIFKSIIQPVMDSGFDGIFIIATNPVDIMTYITWKLSGLPKEKVIGTGTLLDTSRYRFMLGEYFNVNSQDVNGYIIGEHGDTQVAAMSSTTIGGKRIVDIVNSSSKYSMKELDDISVYVRDVAYKIVQCKGSTYYGIGMGLSRLTKAILKNENIILPVSTYLNGEYGFKDIYAGFPASINRNGSGEIVELDLNEDEKKKLFYSIELLKNTLAKKF</sequence>
<feature type="binding site" evidence="8">
    <location>
        <begin position="123"/>
        <end position="126"/>
    </location>
    <ligand>
        <name>substrate</name>
    </ligand>
</feature>
<keyword evidence="12" id="KW-1185">Reference proteome</keyword>
<feature type="modified residue" description="Phosphotyrosine" evidence="8">
    <location>
        <position position="223"/>
    </location>
</feature>
<reference evidence="11 12" key="1">
    <citation type="journal article" date="2024" name="Int. J. Syst. Evol. Microbiol.">
        <title>Virgibacillus tibetensis sp. nov., isolated from salt lake on the Tibetan Plateau of China.</title>
        <authorList>
            <person name="Phurbu D."/>
            <person name="Liu Z.-X."/>
            <person name="Wang R."/>
            <person name="Zheng Y.-Y."/>
            <person name="Liu H.-C."/>
            <person name="Zhou Y.-G."/>
            <person name="Yu Y.-J."/>
            <person name="Li A.-H."/>
        </authorList>
    </citation>
    <scope>NUCLEOTIDE SEQUENCE [LARGE SCALE GENOMIC DNA]</scope>
    <source>
        <strain evidence="11 12">C22-A2</strain>
    </source>
</reference>
<dbReference type="Pfam" id="PF00056">
    <property type="entry name" value="Ldh_1_N"/>
    <property type="match status" value="1"/>
</dbReference>
<accession>A0ABU6KDL0</accession>
<evidence type="ECO:0000256" key="1">
    <source>
        <dbReference type="ARBA" id="ARBA00004843"/>
    </source>
</evidence>
<dbReference type="Proteomes" id="UP001335737">
    <property type="component" value="Unassembled WGS sequence"/>
</dbReference>
<evidence type="ECO:0000256" key="7">
    <source>
        <dbReference type="ARBA" id="ARBA00049258"/>
    </source>
</evidence>
<feature type="binding site" evidence="8">
    <location>
        <position position="37"/>
    </location>
    <ligand>
        <name>NAD(+)</name>
        <dbReference type="ChEBI" id="CHEBI:57540"/>
    </ligand>
</feature>
<feature type="domain" description="Lactate/malate dehydrogenase N-terminal" evidence="9">
    <location>
        <begin position="7"/>
        <end position="145"/>
    </location>
</feature>
<dbReference type="InterPro" id="IPR011304">
    <property type="entry name" value="L-lactate_DH"/>
</dbReference>
<comment type="caution">
    <text evidence="8">Lacks conserved residue(s) required for the propagation of feature annotation.</text>
</comment>
<keyword evidence="8" id="KW-0597">Phosphoprotein</keyword>
<keyword evidence="4" id="KW-0021">Allosteric enzyme</keyword>
<keyword evidence="5 8" id="KW-0560">Oxidoreductase</keyword>
<dbReference type="InterPro" id="IPR001236">
    <property type="entry name" value="Lactate/malate_DH_N"/>
</dbReference>
<dbReference type="PANTHER" id="PTHR43128">
    <property type="entry name" value="L-2-HYDROXYCARBOXYLATE DEHYDROGENASE (NAD(P)(+))"/>
    <property type="match status" value="1"/>
</dbReference>
<feature type="binding site" evidence="8">
    <location>
        <begin position="82"/>
        <end position="83"/>
    </location>
    <ligand>
        <name>NAD(+)</name>
        <dbReference type="ChEBI" id="CHEBI:57540"/>
    </ligand>
</feature>
<feature type="binding site" evidence="8">
    <location>
        <position position="42"/>
    </location>
    <ligand>
        <name>NAD(+)</name>
        <dbReference type="ChEBI" id="CHEBI:57540"/>
    </ligand>
</feature>
<evidence type="ECO:0000256" key="5">
    <source>
        <dbReference type="ARBA" id="ARBA00023002"/>
    </source>
</evidence>
<keyword evidence="8" id="KW-0963">Cytoplasm</keyword>
<dbReference type="InterPro" id="IPR022383">
    <property type="entry name" value="Lactate/malate_DH_C"/>
</dbReference>
<feature type="active site" description="Proton acceptor" evidence="8">
    <location>
        <position position="178"/>
    </location>
</feature>
<feature type="binding site" evidence="8">
    <location>
        <position position="91"/>
    </location>
    <ligand>
        <name>substrate</name>
    </ligand>
</feature>
<feature type="binding site" evidence="8">
    <location>
        <position position="104"/>
    </location>
    <ligand>
        <name>NAD(+)</name>
        <dbReference type="ChEBI" id="CHEBI:57540"/>
    </ligand>
</feature>
<dbReference type="PRINTS" id="PR00086">
    <property type="entry name" value="LLDHDRGNASE"/>
</dbReference>
<dbReference type="InterPro" id="IPR015955">
    <property type="entry name" value="Lactate_DH/Glyco_Ohase_4_C"/>
</dbReference>
<feature type="binding site" evidence="8">
    <location>
        <position position="146"/>
    </location>
    <ligand>
        <name>NAD(+)</name>
        <dbReference type="ChEBI" id="CHEBI:57540"/>
    </ligand>
</feature>
<evidence type="ECO:0000256" key="3">
    <source>
        <dbReference type="ARBA" id="ARBA00012967"/>
    </source>
</evidence>
<dbReference type="CDD" id="cd05291">
    <property type="entry name" value="HicDH_like"/>
    <property type="match status" value="1"/>
</dbReference>
<comment type="function">
    <text evidence="8">Catalyzes the conversion of lactate to pyruvate.</text>
</comment>
<feature type="binding site" evidence="8">
    <location>
        <position position="16"/>
    </location>
    <ligand>
        <name>NAD(+)</name>
        <dbReference type="ChEBI" id="CHEBI:57540"/>
    </ligand>
</feature>
<evidence type="ECO:0000256" key="6">
    <source>
        <dbReference type="ARBA" id="ARBA00023027"/>
    </source>
</evidence>
<protein>
    <recommendedName>
        <fullName evidence="3 8">L-lactate dehydrogenase</fullName>
        <shortName evidence="8">L-LDH</shortName>
        <ecNumber evidence="3 8">1.1.1.27</ecNumber>
    </recommendedName>
</protein>
<dbReference type="Gene3D" id="3.40.50.720">
    <property type="entry name" value="NAD(P)-binding Rossmann-like Domain"/>
    <property type="match status" value="1"/>
</dbReference>
<comment type="catalytic activity">
    <reaction evidence="7 8">
        <text>(S)-lactate + NAD(+) = pyruvate + NADH + H(+)</text>
        <dbReference type="Rhea" id="RHEA:23444"/>
        <dbReference type="ChEBI" id="CHEBI:15361"/>
        <dbReference type="ChEBI" id="CHEBI:15378"/>
        <dbReference type="ChEBI" id="CHEBI:16651"/>
        <dbReference type="ChEBI" id="CHEBI:57540"/>
        <dbReference type="ChEBI" id="CHEBI:57945"/>
        <dbReference type="EC" id="1.1.1.27"/>
    </reaction>
</comment>
<dbReference type="NCBIfam" id="TIGR01771">
    <property type="entry name" value="L-LDH-NAD"/>
    <property type="match status" value="1"/>
</dbReference>
<organism evidence="11 12">
    <name type="scientific">Virgibacillus tibetensis</name>
    <dbReference type="NCBI Taxonomy" id="3042313"/>
    <lineage>
        <taxon>Bacteria</taxon>
        <taxon>Bacillati</taxon>
        <taxon>Bacillota</taxon>
        <taxon>Bacilli</taxon>
        <taxon>Bacillales</taxon>
        <taxon>Bacillaceae</taxon>
        <taxon>Virgibacillus</taxon>
    </lineage>
</organism>
<dbReference type="EC" id="1.1.1.27" evidence="3 8"/>
<comment type="subcellular location">
    <subcellularLocation>
        <location evidence="8">Cytoplasm</location>
    </subcellularLocation>
</comment>
<dbReference type="PANTHER" id="PTHR43128:SF16">
    <property type="entry name" value="L-LACTATE DEHYDROGENASE"/>
    <property type="match status" value="1"/>
</dbReference>
<evidence type="ECO:0000259" key="9">
    <source>
        <dbReference type="Pfam" id="PF00056"/>
    </source>
</evidence>
<evidence type="ECO:0000259" key="10">
    <source>
        <dbReference type="Pfam" id="PF02866"/>
    </source>
</evidence>
<dbReference type="Gene3D" id="3.90.110.10">
    <property type="entry name" value="Lactate dehydrogenase/glycoside hydrolase, family 4, C-terminal"/>
    <property type="match status" value="1"/>
</dbReference>
<feature type="binding site" evidence="8">
    <location>
        <position position="232"/>
    </location>
    <ligand>
        <name>substrate</name>
    </ligand>
</feature>
<feature type="domain" description="Lactate/malate dehydrogenase C-terminal" evidence="10">
    <location>
        <begin position="148"/>
        <end position="312"/>
    </location>
</feature>
<feature type="binding site" evidence="8">
    <location>
        <position position="85"/>
    </location>
    <ligand>
        <name>substrate</name>
    </ligand>
</feature>
<feature type="binding site" evidence="8">
    <location>
        <position position="68"/>
    </location>
    <ligand>
        <name>NAD(+)</name>
        <dbReference type="ChEBI" id="CHEBI:57540"/>
    </ligand>
</feature>
<evidence type="ECO:0000313" key="12">
    <source>
        <dbReference type="Proteomes" id="UP001335737"/>
    </source>
</evidence>
<dbReference type="InterPro" id="IPR036291">
    <property type="entry name" value="NAD(P)-bd_dom_sf"/>
</dbReference>
<dbReference type="HAMAP" id="MF_00488">
    <property type="entry name" value="Lactate_dehydrog"/>
    <property type="match status" value="1"/>
</dbReference>
<evidence type="ECO:0000313" key="11">
    <source>
        <dbReference type="EMBL" id="MEC5423265.1"/>
    </source>
</evidence>
<proteinExistence type="inferred from homology"/>
<dbReference type="EMBL" id="JARZFX010000002">
    <property type="protein sequence ID" value="MEC5423265.1"/>
    <property type="molecule type" value="Genomic_DNA"/>
</dbReference>
<gene>
    <name evidence="8" type="primary">ldh</name>
    <name evidence="11" type="ORF">QGM71_07095</name>
</gene>
<comment type="subunit">
    <text evidence="8">Homotetramer.</text>
</comment>
<evidence type="ECO:0000256" key="8">
    <source>
        <dbReference type="HAMAP-Rule" id="MF_00488"/>
    </source>
</evidence>
<dbReference type="PROSITE" id="PS00064">
    <property type="entry name" value="L_LDH"/>
    <property type="match status" value="1"/>
</dbReference>
<dbReference type="Pfam" id="PF02866">
    <property type="entry name" value="Ldh_1_C"/>
    <property type="match status" value="1"/>
</dbReference>
<comment type="similarity">
    <text evidence="2 8">Belongs to the LDH/MDH superfamily. LDH family.</text>
</comment>
<dbReference type="PIRSF" id="PIRSF000102">
    <property type="entry name" value="Lac_mal_DH"/>
    <property type="match status" value="1"/>
</dbReference>
<dbReference type="SUPFAM" id="SSF51735">
    <property type="entry name" value="NAD(P)-binding Rossmann-fold domains"/>
    <property type="match status" value="1"/>
</dbReference>
<comment type="pathway">
    <text evidence="1 8">Fermentation; pyruvate fermentation to lactate; (S)-lactate from pyruvate: step 1/1.</text>
</comment>
<feature type="binding site" evidence="8">
    <location>
        <begin position="121"/>
        <end position="123"/>
    </location>
    <ligand>
        <name>NAD(+)</name>
        <dbReference type="ChEBI" id="CHEBI:57540"/>
    </ligand>
</feature>
<evidence type="ECO:0000256" key="2">
    <source>
        <dbReference type="ARBA" id="ARBA00006054"/>
    </source>
</evidence>
<dbReference type="RefSeq" id="WP_327606821.1">
    <property type="nucleotide sequence ID" value="NZ_JARZFX010000002.1"/>
</dbReference>